<dbReference type="PANTHER" id="PTHR30246:SF1">
    <property type="entry name" value="2-DEHYDRO-3-DEOXY-6-PHOSPHOGALACTONATE ALDOLASE-RELATED"/>
    <property type="match status" value="1"/>
</dbReference>
<comment type="subunit">
    <text evidence="3">Homotrimer.</text>
</comment>
<evidence type="ECO:0000313" key="6">
    <source>
        <dbReference type="EMBL" id="UQX88470.1"/>
    </source>
</evidence>
<dbReference type="SUPFAM" id="SSF51569">
    <property type="entry name" value="Aldolase"/>
    <property type="match status" value="1"/>
</dbReference>
<protein>
    <submittedName>
        <fullName evidence="6">Bifunctional 4-hydroxy-2-oxoglutarate aldolase/2-dehydro-3-deoxy-phosphogluconate aldolase</fullName>
    </submittedName>
</protein>
<evidence type="ECO:0000256" key="5">
    <source>
        <dbReference type="ARBA" id="ARBA00023277"/>
    </source>
</evidence>
<reference evidence="6" key="2">
    <citation type="submission" date="2022-05" db="EMBL/GenBank/DDBJ databases">
        <authorList>
            <person name="Kim J.-S."/>
            <person name="Lee K."/>
            <person name="Suh M."/>
            <person name="Eom M."/>
            <person name="Kim J.-S."/>
            <person name="Kim D.-S."/>
            <person name="Ko S.-H."/>
            <person name="Shin Y."/>
            <person name="Lee J.-S."/>
        </authorList>
    </citation>
    <scope>NUCLEOTIDE SEQUENCE</scope>
    <source>
        <strain evidence="6">N237</strain>
    </source>
</reference>
<keyword evidence="4" id="KW-0456">Lyase</keyword>
<dbReference type="InterPro" id="IPR013785">
    <property type="entry name" value="Aldolase_TIM"/>
</dbReference>
<evidence type="ECO:0000256" key="3">
    <source>
        <dbReference type="ARBA" id="ARBA00011233"/>
    </source>
</evidence>
<dbReference type="Gene3D" id="3.20.20.70">
    <property type="entry name" value="Aldolase class I"/>
    <property type="match status" value="1"/>
</dbReference>
<keyword evidence="5" id="KW-0119">Carbohydrate metabolism</keyword>
<accession>A0ABY4QZX1</accession>
<gene>
    <name evidence="6" type="ORF">M6D93_00345</name>
</gene>
<dbReference type="EMBL" id="CP097332">
    <property type="protein sequence ID" value="UQX88470.1"/>
    <property type="molecule type" value="Genomic_DNA"/>
</dbReference>
<evidence type="ECO:0000313" key="7">
    <source>
        <dbReference type="Proteomes" id="UP001056336"/>
    </source>
</evidence>
<dbReference type="Pfam" id="PF01081">
    <property type="entry name" value="Aldolase"/>
    <property type="match status" value="1"/>
</dbReference>
<dbReference type="PANTHER" id="PTHR30246">
    <property type="entry name" value="2-KETO-3-DEOXY-6-PHOSPHOGLUCONATE ALDOLASE"/>
    <property type="match status" value="1"/>
</dbReference>
<dbReference type="Proteomes" id="UP001056336">
    <property type="component" value="Chromosome"/>
</dbReference>
<dbReference type="InterPro" id="IPR000887">
    <property type="entry name" value="Aldlse_KDPG_KHG"/>
</dbReference>
<comment type="similarity">
    <text evidence="2">Belongs to the KHG/KDPG aldolase family.</text>
</comment>
<evidence type="ECO:0000256" key="4">
    <source>
        <dbReference type="ARBA" id="ARBA00023239"/>
    </source>
</evidence>
<evidence type="ECO:0000256" key="1">
    <source>
        <dbReference type="ARBA" id="ARBA00004761"/>
    </source>
</evidence>
<organism evidence="6 7">
    <name type="scientific">Jatrophihabitans telluris</name>
    <dbReference type="NCBI Taxonomy" id="2038343"/>
    <lineage>
        <taxon>Bacteria</taxon>
        <taxon>Bacillati</taxon>
        <taxon>Actinomycetota</taxon>
        <taxon>Actinomycetes</taxon>
        <taxon>Jatrophihabitantales</taxon>
        <taxon>Jatrophihabitantaceae</taxon>
        <taxon>Jatrophihabitans</taxon>
    </lineage>
</organism>
<evidence type="ECO:0000256" key="2">
    <source>
        <dbReference type="ARBA" id="ARBA00006906"/>
    </source>
</evidence>
<sequence>MAILRGYSPSRTLELAVRAWDLGVQLVEVPIQSDEAVAALRLVVAAGRERGLRVGAGTVLDPGQVRMAAEAGAQFTVSPGLDPTVVTASLTAGLPNLPGVATASEIQLAQRIGVRWLKAFPASVLGPAWFQAMQGPFPTMNFVATGGISAANAEVFLRAGARVVAVGSALDDKRELEILAGLRR</sequence>
<reference evidence="6" key="1">
    <citation type="journal article" date="2018" name="Int. J. Syst. Evol. Microbiol.">
        <title>Jatrophihabitans telluris sp. nov., isolated from sediment soil of lava forest wetlands and the emended description of the genus Jatrophihabitans.</title>
        <authorList>
            <person name="Lee K.C."/>
            <person name="Suh M.K."/>
            <person name="Eom M.K."/>
            <person name="Kim K.K."/>
            <person name="Kim J.S."/>
            <person name="Kim D.S."/>
            <person name="Ko S.H."/>
            <person name="Shin Y.K."/>
            <person name="Lee J.S."/>
        </authorList>
    </citation>
    <scope>NUCLEOTIDE SEQUENCE</scope>
    <source>
        <strain evidence="6">N237</strain>
    </source>
</reference>
<dbReference type="RefSeq" id="WP_249772000.1">
    <property type="nucleotide sequence ID" value="NZ_CP097332.1"/>
</dbReference>
<name>A0ABY4QZX1_9ACTN</name>
<proteinExistence type="inferred from homology"/>
<keyword evidence="7" id="KW-1185">Reference proteome</keyword>
<dbReference type="CDD" id="cd00452">
    <property type="entry name" value="KDPG_aldolase"/>
    <property type="match status" value="1"/>
</dbReference>
<comment type="pathway">
    <text evidence="1">Carbohydrate acid metabolism.</text>
</comment>